<dbReference type="InterPro" id="IPR007713">
    <property type="entry name" value="TMP_rpt"/>
</dbReference>
<dbReference type="EMBL" id="BARV01026764">
    <property type="protein sequence ID" value="GAI44508.1"/>
    <property type="molecule type" value="Genomic_DNA"/>
</dbReference>
<gene>
    <name evidence="2" type="ORF">S06H3_43189</name>
</gene>
<feature type="transmembrane region" description="Helical" evidence="1">
    <location>
        <begin position="133"/>
        <end position="159"/>
    </location>
</feature>
<comment type="caution">
    <text evidence="2">The sequence shown here is derived from an EMBL/GenBank/DDBJ whole genome shotgun (WGS) entry which is preliminary data.</text>
</comment>
<protein>
    <recommendedName>
        <fullName evidence="3">Phage tail tape measure protein domain-containing protein</fullName>
    </recommendedName>
</protein>
<dbReference type="Pfam" id="PF05017">
    <property type="entry name" value="TMP"/>
    <property type="match status" value="3"/>
</dbReference>
<accession>X1NLQ2</accession>
<feature type="transmembrane region" description="Helical" evidence="1">
    <location>
        <begin position="211"/>
        <end position="233"/>
    </location>
</feature>
<keyword evidence="1" id="KW-1133">Transmembrane helix</keyword>
<keyword evidence="1" id="KW-0472">Membrane</keyword>
<evidence type="ECO:0000256" key="1">
    <source>
        <dbReference type="SAM" id="Phobius"/>
    </source>
</evidence>
<feature type="transmembrane region" description="Helical" evidence="1">
    <location>
        <begin position="165"/>
        <end position="191"/>
    </location>
</feature>
<reference evidence="2" key="1">
    <citation type="journal article" date="2014" name="Front. Microbiol.">
        <title>High frequency of phylogenetically diverse reductive dehalogenase-homologous genes in deep subseafloor sedimentary metagenomes.</title>
        <authorList>
            <person name="Kawai M."/>
            <person name="Futagami T."/>
            <person name="Toyoda A."/>
            <person name="Takaki Y."/>
            <person name="Nishi S."/>
            <person name="Hori S."/>
            <person name="Arai W."/>
            <person name="Tsubouchi T."/>
            <person name="Morono Y."/>
            <person name="Uchiyama I."/>
            <person name="Ito T."/>
            <person name="Fujiyama A."/>
            <person name="Inagaki F."/>
            <person name="Takami H."/>
        </authorList>
    </citation>
    <scope>NUCLEOTIDE SEQUENCE</scope>
    <source>
        <strain evidence="2">Expedition CK06-06</strain>
    </source>
</reference>
<sequence length="262" mass="27916">MVAEMGLFGAVTALIGKTDGLAESITKLFPNIRGINMIMAASGAQAGTFKEKFAKIKVMFGVMIEAYKEQTEGINAVGFAWSVLKTLVVVVTQTLGDALEPAFDAVLKVMIPVVKLIWKLVDWFGKLPSPIKIAVAGIAAAAAALGPLMVIIGAVITMLPLLGTAFAVLTGPIGIIYAAIVGLAIAGAIVVSKWDEIKAFFKKLWSGISGFFDTTIGKILAVCLPFIGLPVMIAKNWDKVKAFFSALWRAVSEEFTLWCDFI</sequence>
<keyword evidence="1" id="KW-0812">Transmembrane</keyword>
<evidence type="ECO:0008006" key="3">
    <source>
        <dbReference type="Google" id="ProtNLM"/>
    </source>
</evidence>
<proteinExistence type="predicted"/>
<dbReference type="AlphaFoldDB" id="X1NLQ2"/>
<name>X1NLQ2_9ZZZZ</name>
<feature type="non-terminal residue" evidence="2">
    <location>
        <position position="262"/>
    </location>
</feature>
<organism evidence="2">
    <name type="scientific">marine sediment metagenome</name>
    <dbReference type="NCBI Taxonomy" id="412755"/>
    <lineage>
        <taxon>unclassified sequences</taxon>
        <taxon>metagenomes</taxon>
        <taxon>ecological metagenomes</taxon>
    </lineage>
</organism>
<evidence type="ECO:0000313" key="2">
    <source>
        <dbReference type="EMBL" id="GAI44508.1"/>
    </source>
</evidence>